<dbReference type="Proteomes" id="UP001270362">
    <property type="component" value="Unassembled WGS sequence"/>
</dbReference>
<reference evidence="3" key="2">
    <citation type="submission" date="2023-06" db="EMBL/GenBank/DDBJ databases">
        <authorList>
            <consortium name="Lawrence Berkeley National Laboratory"/>
            <person name="Haridas S."/>
            <person name="Hensen N."/>
            <person name="Bonometti L."/>
            <person name="Westerberg I."/>
            <person name="Brannstrom I.O."/>
            <person name="Guillou S."/>
            <person name="Cros-Aarteil S."/>
            <person name="Calhoun S."/>
            <person name="Kuo A."/>
            <person name="Mondo S."/>
            <person name="Pangilinan J."/>
            <person name="Riley R."/>
            <person name="Labutti K."/>
            <person name="Andreopoulos B."/>
            <person name="Lipzen A."/>
            <person name="Chen C."/>
            <person name="Yanf M."/>
            <person name="Daum C."/>
            <person name="Ng V."/>
            <person name="Clum A."/>
            <person name="Steindorff A."/>
            <person name="Ohm R."/>
            <person name="Martin F."/>
            <person name="Silar P."/>
            <person name="Natvig D."/>
            <person name="Lalanne C."/>
            <person name="Gautier V."/>
            <person name="Ament-Velasquez S.L."/>
            <person name="Kruys A."/>
            <person name="Hutchinson M.I."/>
            <person name="Powell A.J."/>
            <person name="Barry K."/>
            <person name="Miller A.N."/>
            <person name="Grigoriev I.V."/>
            <person name="Debuchy R."/>
            <person name="Gladieux P."/>
            <person name="Thoren M.H."/>
            <person name="Johannesson H."/>
        </authorList>
    </citation>
    <scope>NUCLEOTIDE SEQUENCE</scope>
    <source>
        <strain evidence="3">CBS 314.62</strain>
    </source>
</reference>
<comment type="caution">
    <text evidence="3">The sequence shown here is derived from an EMBL/GenBank/DDBJ whole genome shotgun (WGS) entry which is preliminary data.</text>
</comment>
<evidence type="ECO:0000256" key="1">
    <source>
        <dbReference type="SAM" id="MobiDB-lite"/>
    </source>
</evidence>
<dbReference type="EMBL" id="JAULSO010000003">
    <property type="protein sequence ID" value="KAK3685163.1"/>
    <property type="molecule type" value="Genomic_DNA"/>
</dbReference>
<feature type="region of interest" description="Disordered" evidence="1">
    <location>
        <begin position="206"/>
        <end position="266"/>
    </location>
</feature>
<accession>A0AAE0X568</accession>
<feature type="compositionally biased region" description="Polar residues" evidence="1">
    <location>
        <begin position="239"/>
        <end position="261"/>
    </location>
</feature>
<dbReference type="AlphaFoldDB" id="A0AAE0X568"/>
<dbReference type="InterPro" id="IPR013087">
    <property type="entry name" value="Znf_C2H2_type"/>
</dbReference>
<reference evidence="3" key="1">
    <citation type="journal article" date="2023" name="Mol. Phylogenet. Evol.">
        <title>Genome-scale phylogeny and comparative genomics of the fungal order Sordariales.</title>
        <authorList>
            <person name="Hensen N."/>
            <person name="Bonometti L."/>
            <person name="Westerberg I."/>
            <person name="Brannstrom I.O."/>
            <person name="Guillou S."/>
            <person name="Cros-Aarteil S."/>
            <person name="Calhoun S."/>
            <person name="Haridas S."/>
            <person name="Kuo A."/>
            <person name="Mondo S."/>
            <person name="Pangilinan J."/>
            <person name="Riley R."/>
            <person name="LaButti K."/>
            <person name="Andreopoulos B."/>
            <person name="Lipzen A."/>
            <person name="Chen C."/>
            <person name="Yan M."/>
            <person name="Daum C."/>
            <person name="Ng V."/>
            <person name="Clum A."/>
            <person name="Steindorff A."/>
            <person name="Ohm R.A."/>
            <person name="Martin F."/>
            <person name="Silar P."/>
            <person name="Natvig D.O."/>
            <person name="Lalanne C."/>
            <person name="Gautier V."/>
            <person name="Ament-Velasquez S.L."/>
            <person name="Kruys A."/>
            <person name="Hutchinson M.I."/>
            <person name="Powell A.J."/>
            <person name="Barry K."/>
            <person name="Miller A.N."/>
            <person name="Grigoriev I.V."/>
            <person name="Debuchy R."/>
            <person name="Gladieux P."/>
            <person name="Hiltunen Thoren M."/>
            <person name="Johannesson H."/>
        </authorList>
    </citation>
    <scope>NUCLEOTIDE SEQUENCE</scope>
    <source>
        <strain evidence="3">CBS 314.62</strain>
    </source>
</reference>
<evidence type="ECO:0000259" key="2">
    <source>
        <dbReference type="PROSITE" id="PS00028"/>
    </source>
</evidence>
<name>A0AAE0X568_9PEZI</name>
<dbReference type="PROSITE" id="PS00028">
    <property type="entry name" value="ZINC_FINGER_C2H2_1"/>
    <property type="match status" value="1"/>
</dbReference>
<protein>
    <recommendedName>
        <fullName evidence="2">C2H2-type domain-containing protein</fullName>
    </recommendedName>
</protein>
<sequence>MAYARDHGFYLSHGAGYDGLQPRQAEDGLYPLLVQDGLQVVAEALQAPFGLDVSLDKEALHPAQSPTSSAPETAQYSTLVYQTWLSQTFPTHDSTWNKDKCPMPTCEERFDNIQSLLIHLEKHCKVLKHWECWDCSRAQQPPTAPSQRHCRWCRTKHFFDGLAKRVSITGSSLRKSLSLRKHSPKSSSSEHCDDVECDSSVLSLPPRMSGASYSSFNPEEKQSDGDFLSPPPPAELRTTFGSPSSSFQGLQGVHQTRQYSPQADGIPTAPVELEACLPTELPVSQSFSSFKRPDTEAAENTGAVSPSNYATPAKSWTNVSEISWSSYSLSPSVADNLEVLAVTQSCP</sequence>
<feature type="compositionally biased region" description="Polar residues" evidence="1">
    <location>
        <begin position="302"/>
        <end position="312"/>
    </location>
</feature>
<feature type="region of interest" description="Disordered" evidence="1">
    <location>
        <begin position="287"/>
        <end position="312"/>
    </location>
</feature>
<organism evidence="3 4">
    <name type="scientific">Podospora appendiculata</name>
    <dbReference type="NCBI Taxonomy" id="314037"/>
    <lineage>
        <taxon>Eukaryota</taxon>
        <taxon>Fungi</taxon>
        <taxon>Dikarya</taxon>
        <taxon>Ascomycota</taxon>
        <taxon>Pezizomycotina</taxon>
        <taxon>Sordariomycetes</taxon>
        <taxon>Sordariomycetidae</taxon>
        <taxon>Sordariales</taxon>
        <taxon>Podosporaceae</taxon>
        <taxon>Podospora</taxon>
    </lineage>
</organism>
<gene>
    <name evidence="3" type="ORF">B0T22DRAFT_442354</name>
</gene>
<feature type="domain" description="C2H2-type" evidence="2">
    <location>
        <begin position="101"/>
        <end position="123"/>
    </location>
</feature>
<keyword evidence="4" id="KW-1185">Reference proteome</keyword>
<proteinExistence type="predicted"/>
<evidence type="ECO:0000313" key="3">
    <source>
        <dbReference type="EMBL" id="KAK3685163.1"/>
    </source>
</evidence>
<evidence type="ECO:0000313" key="4">
    <source>
        <dbReference type="Proteomes" id="UP001270362"/>
    </source>
</evidence>